<evidence type="ECO:0000256" key="7">
    <source>
        <dbReference type="ARBA" id="ARBA00023212"/>
    </source>
</evidence>
<feature type="non-terminal residue" evidence="12">
    <location>
        <position position="1"/>
    </location>
</feature>
<dbReference type="InterPro" id="IPR036322">
    <property type="entry name" value="WD40_repeat_dom_sf"/>
</dbReference>
<evidence type="ECO:0000313" key="12">
    <source>
        <dbReference type="EMBL" id="GFG30176.1"/>
    </source>
</evidence>
<feature type="repeat" description="WD" evidence="8">
    <location>
        <begin position="756"/>
        <end position="788"/>
    </location>
</feature>
<dbReference type="SUPFAM" id="SSF50998">
    <property type="entry name" value="Quinoprotein alcohol dehydrogenase-like"/>
    <property type="match status" value="1"/>
</dbReference>
<dbReference type="InterPro" id="IPR049813">
    <property type="entry name" value="Elp-1-like_TD"/>
</dbReference>
<dbReference type="SUPFAM" id="SSF50978">
    <property type="entry name" value="WD40 repeat-like"/>
    <property type="match status" value="1"/>
</dbReference>
<keyword evidence="3" id="KW-0963">Cytoplasm</keyword>
<name>A0A6L2PCR9_COPFO</name>
<evidence type="ECO:0000256" key="5">
    <source>
        <dbReference type="ARBA" id="ARBA00022701"/>
    </source>
</evidence>
<evidence type="ECO:0000256" key="4">
    <source>
        <dbReference type="ARBA" id="ARBA00022574"/>
    </source>
</evidence>
<feature type="repeat" description="WD" evidence="8">
    <location>
        <begin position="620"/>
        <end position="661"/>
    </location>
</feature>
<dbReference type="SMART" id="SM00320">
    <property type="entry name" value="WD40"/>
    <property type="match status" value="11"/>
</dbReference>
<dbReference type="PANTHER" id="PTHR13720">
    <property type="entry name" value="WD-40 REPEAT PROTEIN"/>
    <property type="match status" value="1"/>
</dbReference>
<comment type="similarity">
    <text evidence="2">Belongs to the WD repeat EMAP family.</text>
</comment>
<dbReference type="InterPro" id="IPR001680">
    <property type="entry name" value="WD40_rpt"/>
</dbReference>
<dbReference type="Pfam" id="PF23409">
    <property type="entry name" value="Beta-prop_EML"/>
    <property type="match status" value="1"/>
</dbReference>
<dbReference type="InterPro" id="IPR055439">
    <property type="entry name" value="Beta-prop_EML_1st"/>
</dbReference>
<keyword evidence="13" id="KW-1185">Reference proteome</keyword>
<evidence type="ECO:0000259" key="11">
    <source>
        <dbReference type="Pfam" id="PF23414"/>
    </source>
</evidence>
<evidence type="ECO:0000313" key="13">
    <source>
        <dbReference type="Proteomes" id="UP000502823"/>
    </source>
</evidence>
<evidence type="ECO:0000256" key="6">
    <source>
        <dbReference type="ARBA" id="ARBA00022737"/>
    </source>
</evidence>
<dbReference type="Pfam" id="PF23414">
    <property type="entry name" value="Beta-prop_EML_2"/>
    <property type="match status" value="1"/>
</dbReference>
<evidence type="ECO:0000259" key="10">
    <source>
        <dbReference type="Pfam" id="PF23409"/>
    </source>
</evidence>
<feature type="compositionally biased region" description="Low complexity" evidence="9">
    <location>
        <begin position="134"/>
        <end position="151"/>
    </location>
</feature>
<dbReference type="PANTHER" id="PTHR13720:SF50">
    <property type="entry name" value="ECHINODERM MICROTUBULE-ASSOCIATED PROTEIN-LIKE 2"/>
    <property type="match status" value="1"/>
</dbReference>
<keyword evidence="6" id="KW-0677">Repeat</keyword>
<evidence type="ECO:0000256" key="2">
    <source>
        <dbReference type="ARBA" id="ARBA00006489"/>
    </source>
</evidence>
<evidence type="ECO:0000256" key="8">
    <source>
        <dbReference type="PROSITE-ProRule" id="PRU00221"/>
    </source>
</evidence>
<keyword evidence="5" id="KW-0493">Microtubule</keyword>
<sequence length="903" mass="98947">DMMETENESLRERVAYLEKKVLEQGDEIVCLRSTLADVLRRLNQFDSRGGGGGGDYNRTSVPVRNGNVMISKVVNQSNRAGTGKDSPGSASRLRQTAYQQQTGTADGTLKDSVRRTASCTPSSLPQRRVVHYQSTGSLHSDSPSSTSISPVPTSPSPTHTPPPPPPLGTRTTPSPCTPQPPQQRSSSVVYNSGTLHKRWSSTGDFNNSGITSPTSTLVGSNSMAVASRLATKSLFNLYMRPQQLQQHLLKHGTRDATFNEEEGSVRFFLRGRPVVLHAPTAVAENYDVMKVATAPQTRLKLEWVYGYRGRDCRSNLHLLPTGEMVYFVAAVVVLYNVEEQSQRHYLGHTDDVKCLTVHPNKLLVATGQAAGHDRREGRPHVRVWNSVSLHTLAVIGIGEFERSICCLSFSKADGGVMLCAVDEAPDHNISIWDWQRGEHGQKITETKCSADTVVAAEFHPLDRQSIVTCGKSHISFWTLDASGTLYKRMGLFENRDKPKYVTCLAFTQSGDTVSGDSNGNIIVWDRATNTVSKFLRGLHEGSVFSVCVKKEGNLVTGGGKDGRLVELDALLNPTGREANVPEHLGPVRVVAEGRGSQLLIGTTKNCILIGSLELGLTPVVLGHTDELWGLAIHPSLPQFLTAGHDRLITLWDSMSRSVVWSKDVVEPVQSATFSVDGSVLIIGGTSGHWLVMDAETREVYSMHTDGSEPIQVVKFSPDGTLLALGSRDNNIYVYQVSEEARKYSRVGRCMGSFYFLQGHSSFITHLDWSTDSQYIQSNSGDYELLFWNAGLCRQVPQSSQLRDVEWASNSCVLAFNSLGIWPEGADGTDVNHCERSHDGKLMATADDFGKVKLYSYPVIQPRSLCHTYGGHSSHVTNVSFLQDDSRLISTGGHDTSVIQWALS</sequence>
<comment type="subcellular location">
    <subcellularLocation>
        <location evidence="1">Cytoplasm</location>
        <location evidence="1">Cytoskeleton</location>
    </subcellularLocation>
</comment>
<dbReference type="Pfam" id="PF03451">
    <property type="entry name" value="HELP"/>
    <property type="match status" value="1"/>
</dbReference>
<feature type="repeat" description="WD" evidence="8">
    <location>
        <begin position="868"/>
        <end position="903"/>
    </location>
</feature>
<feature type="compositionally biased region" description="Polar residues" evidence="9">
    <location>
        <begin position="88"/>
        <end position="105"/>
    </location>
</feature>
<dbReference type="GO" id="GO:0008017">
    <property type="term" value="F:microtubule binding"/>
    <property type="evidence" value="ECO:0007669"/>
    <property type="project" value="TreeGrafter"/>
</dbReference>
<accession>A0A6L2PCR9</accession>
<feature type="domain" description="EML-like first beta-propeller" evidence="10">
    <location>
        <begin position="341"/>
        <end position="610"/>
    </location>
</feature>
<gene>
    <name evidence="12" type="ORF">Cfor_10163</name>
</gene>
<evidence type="ECO:0000256" key="3">
    <source>
        <dbReference type="ARBA" id="ARBA00022490"/>
    </source>
</evidence>
<dbReference type="FunCoup" id="A0A6L2PCR9">
    <property type="interactions" value="19"/>
</dbReference>
<feature type="compositionally biased region" description="Pro residues" evidence="9">
    <location>
        <begin position="152"/>
        <end position="167"/>
    </location>
</feature>
<reference evidence="13" key="1">
    <citation type="submission" date="2020-01" db="EMBL/GenBank/DDBJ databases">
        <title>Draft genome sequence of the Termite Coptotermes fromosanus.</title>
        <authorList>
            <person name="Itakura S."/>
            <person name="Yosikawa Y."/>
            <person name="Umezawa K."/>
        </authorList>
    </citation>
    <scope>NUCLEOTIDE SEQUENCE [LARGE SCALE GENOMIC DNA]</scope>
</reference>
<feature type="domain" description="EML-like second beta-propeller" evidence="11">
    <location>
        <begin position="627"/>
        <end position="901"/>
    </location>
</feature>
<feature type="region of interest" description="Disordered" evidence="9">
    <location>
        <begin position="45"/>
        <end position="64"/>
    </location>
</feature>
<comment type="caution">
    <text evidence="12">The sequence shown here is derived from an EMBL/GenBank/DDBJ whole genome shotgun (WGS) entry which is preliminary data.</text>
</comment>
<proteinExistence type="inferred from homology"/>
<dbReference type="GO" id="GO:0005874">
    <property type="term" value="C:microtubule"/>
    <property type="evidence" value="ECO:0007669"/>
    <property type="project" value="UniProtKB-KW"/>
</dbReference>
<keyword evidence="4 8" id="KW-0853">WD repeat</keyword>
<dbReference type="Proteomes" id="UP000502823">
    <property type="component" value="Unassembled WGS sequence"/>
</dbReference>
<dbReference type="EMBL" id="BLKM01000200">
    <property type="protein sequence ID" value="GFG30176.1"/>
    <property type="molecule type" value="Genomic_DNA"/>
</dbReference>
<feature type="region of interest" description="Disordered" evidence="9">
    <location>
        <begin position="74"/>
        <end position="188"/>
    </location>
</feature>
<dbReference type="FunFam" id="2.130.10.10:FF:000005">
    <property type="entry name" value="Putative echinoderm microtubule-associated protein-like 1"/>
    <property type="match status" value="1"/>
</dbReference>
<dbReference type="FunFam" id="2.130.10.10:FF:002220">
    <property type="entry name" value="EMAP-like 3"/>
    <property type="match status" value="1"/>
</dbReference>
<keyword evidence="7" id="KW-0206">Cytoskeleton</keyword>
<dbReference type="GO" id="GO:0072686">
    <property type="term" value="C:mitotic spindle"/>
    <property type="evidence" value="ECO:0007669"/>
    <property type="project" value="TreeGrafter"/>
</dbReference>
<protein>
    <recommendedName>
        <fullName evidence="14">HELP domain-containing protein</fullName>
    </recommendedName>
</protein>
<feature type="compositionally biased region" description="Polar residues" evidence="9">
    <location>
        <begin position="115"/>
        <end position="125"/>
    </location>
</feature>
<dbReference type="InParanoid" id="A0A6L2PCR9"/>
<dbReference type="PROSITE" id="PS50294">
    <property type="entry name" value="WD_REPEATS_REGION"/>
    <property type="match status" value="3"/>
</dbReference>
<evidence type="ECO:0000256" key="9">
    <source>
        <dbReference type="SAM" id="MobiDB-lite"/>
    </source>
</evidence>
<dbReference type="CDD" id="cd21931">
    <property type="entry name" value="TD_EMAP-like"/>
    <property type="match status" value="1"/>
</dbReference>
<dbReference type="InterPro" id="IPR005108">
    <property type="entry name" value="HELP"/>
</dbReference>
<dbReference type="InterPro" id="IPR055442">
    <property type="entry name" value="Beta-prop_EML-like_2nd"/>
</dbReference>
<dbReference type="InterPro" id="IPR015943">
    <property type="entry name" value="WD40/YVTN_repeat-like_dom_sf"/>
</dbReference>
<feature type="repeat" description="WD" evidence="8">
    <location>
        <begin position="703"/>
        <end position="744"/>
    </location>
</feature>
<dbReference type="InterPro" id="IPR050630">
    <property type="entry name" value="WD_repeat_EMAP"/>
</dbReference>
<dbReference type="AlphaFoldDB" id="A0A6L2PCR9"/>
<dbReference type="InterPro" id="IPR011047">
    <property type="entry name" value="Quinoprotein_ADH-like_sf"/>
</dbReference>
<evidence type="ECO:0008006" key="14">
    <source>
        <dbReference type="Google" id="ProtNLM"/>
    </source>
</evidence>
<evidence type="ECO:0000256" key="1">
    <source>
        <dbReference type="ARBA" id="ARBA00004245"/>
    </source>
</evidence>
<dbReference type="GO" id="GO:0000226">
    <property type="term" value="P:microtubule cytoskeleton organization"/>
    <property type="evidence" value="ECO:0007669"/>
    <property type="project" value="TreeGrafter"/>
</dbReference>
<dbReference type="OrthoDB" id="47802at2759"/>
<dbReference type="Gene3D" id="2.130.10.10">
    <property type="entry name" value="YVTN repeat-like/Quinoprotein amine dehydrogenase"/>
    <property type="match status" value="2"/>
</dbReference>
<organism evidence="12 13">
    <name type="scientific">Coptotermes formosanus</name>
    <name type="common">Formosan subterranean termite</name>
    <dbReference type="NCBI Taxonomy" id="36987"/>
    <lineage>
        <taxon>Eukaryota</taxon>
        <taxon>Metazoa</taxon>
        <taxon>Ecdysozoa</taxon>
        <taxon>Arthropoda</taxon>
        <taxon>Hexapoda</taxon>
        <taxon>Insecta</taxon>
        <taxon>Pterygota</taxon>
        <taxon>Neoptera</taxon>
        <taxon>Polyneoptera</taxon>
        <taxon>Dictyoptera</taxon>
        <taxon>Blattodea</taxon>
        <taxon>Blattoidea</taxon>
        <taxon>Termitoidae</taxon>
        <taxon>Rhinotermitidae</taxon>
        <taxon>Coptotermes</taxon>
    </lineage>
</organism>
<dbReference type="PROSITE" id="PS50082">
    <property type="entry name" value="WD_REPEATS_2"/>
    <property type="match status" value="4"/>
</dbReference>